<evidence type="ECO:0000313" key="2">
    <source>
        <dbReference type="EMBL" id="MTF40547.1"/>
    </source>
</evidence>
<dbReference type="RefSeq" id="WP_155084667.1">
    <property type="nucleotide sequence ID" value="NZ_WMIA01000033.1"/>
</dbReference>
<evidence type="ECO:0000313" key="3">
    <source>
        <dbReference type="Proteomes" id="UP000437131"/>
    </source>
</evidence>
<evidence type="ECO:0000256" key="1">
    <source>
        <dbReference type="SAM" id="Phobius"/>
    </source>
</evidence>
<sequence>MNNADYYDQCQEILTDATSRLGFPLGDDKICEISSLITEAMGGNYRCFHNFEHLLMFKDQEDPIITIAGLFHDLVYIQVDRKIPFNLTVYLAPLIQERIDGLYIKSRQNKKDKYLEIILKIFGLNIDDNLSNFRGHNEFLSALCTAQILDNSLPLTVIVRIVTIIELTIPFRQLENNISISQQLEKRLSKVNQQFQLGLKNDEIILTIIQGVKLANLDVSGFASTNVKDFINNTWLLLPETNHILNDQYHYLIKDCCIALIKTTKFIQCLFPENIFHCYHNYPSSDAYESLINRSKYNLNIAKYYFAYHIIGLSILQAFISRFTFSLPLSFFFPHKSNSSKNNSSFIDYIIPVNKKNLIPNSVEDIVSNLISAEFQPSFFPYNDLGNFVILIFNYLTLKDSLIFIDKCLLFFEGEICQDDFLNLFPSPLIKIIEDAIAQHLAEVRSHFVL</sequence>
<dbReference type="Proteomes" id="UP000437131">
    <property type="component" value="Unassembled WGS sequence"/>
</dbReference>
<gene>
    <name evidence="2" type="ORF">GGC33_16675</name>
</gene>
<organism evidence="2 3">
    <name type="scientific">Cyanobacterium aponinum 0216</name>
    <dbReference type="NCBI Taxonomy" id="2676140"/>
    <lineage>
        <taxon>Bacteria</taxon>
        <taxon>Bacillati</taxon>
        <taxon>Cyanobacteriota</taxon>
        <taxon>Cyanophyceae</taxon>
        <taxon>Oscillatoriophycideae</taxon>
        <taxon>Chroococcales</taxon>
        <taxon>Geminocystaceae</taxon>
        <taxon>Cyanobacterium</taxon>
    </lineage>
</organism>
<comment type="caution">
    <text evidence="2">The sequence shown here is derived from an EMBL/GenBank/DDBJ whole genome shotgun (WGS) entry which is preliminary data.</text>
</comment>
<accession>A0A844GVR9</accession>
<keyword evidence="1" id="KW-0812">Transmembrane</keyword>
<dbReference type="AlphaFoldDB" id="A0A844GVR9"/>
<proteinExistence type="predicted"/>
<protein>
    <recommendedName>
        <fullName evidence="4">HD domain-containing protein</fullName>
    </recommendedName>
</protein>
<evidence type="ECO:0008006" key="4">
    <source>
        <dbReference type="Google" id="ProtNLM"/>
    </source>
</evidence>
<name>A0A844GVR9_9CHRO</name>
<dbReference type="EMBL" id="WMIA01000033">
    <property type="protein sequence ID" value="MTF40547.1"/>
    <property type="molecule type" value="Genomic_DNA"/>
</dbReference>
<keyword evidence="1" id="KW-0472">Membrane</keyword>
<keyword evidence="1" id="KW-1133">Transmembrane helix</keyword>
<feature type="transmembrane region" description="Helical" evidence="1">
    <location>
        <begin position="306"/>
        <end position="333"/>
    </location>
</feature>
<reference evidence="2 3" key="1">
    <citation type="submission" date="2019-11" db="EMBL/GenBank/DDBJ databases">
        <title>Isolation of a new High Light Tolerant Cyanobacteria.</title>
        <authorList>
            <person name="Dobson Z."/>
            <person name="Vaughn N."/>
            <person name="Vaughn M."/>
            <person name="Fromme P."/>
            <person name="Mazor Y."/>
        </authorList>
    </citation>
    <scope>NUCLEOTIDE SEQUENCE [LARGE SCALE GENOMIC DNA]</scope>
    <source>
        <strain evidence="2 3">0216</strain>
    </source>
</reference>